<dbReference type="Pfam" id="PF24054">
    <property type="entry name" value="DUF7357"/>
    <property type="match status" value="1"/>
</dbReference>
<evidence type="ECO:0000313" key="4">
    <source>
        <dbReference type="Proteomes" id="UP000034680"/>
    </source>
</evidence>
<dbReference type="AlphaFoldDB" id="A0A0G2FEI4"/>
<feature type="region of interest" description="Disordered" evidence="1">
    <location>
        <begin position="396"/>
        <end position="420"/>
    </location>
</feature>
<comment type="caution">
    <text evidence="3">The sequence shown here is derived from an EMBL/GenBank/DDBJ whole genome shotgun (WGS) entry which is preliminary data.</text>
</comment>
<feature type="compositionally biased region" description="Basic and acidic residues" evidence="1">
    <location>
        <begin position="266"/>
        <end position="283"/>
    </location>
</feature>
<reference evidence="3 4" key="2">
    <citation type="submission" date="2015-05" db="EMBL/GenBank/DDBJ databases">
        <authorList>
            <person name="Morales-Cruz A."/>
            <person name="Amrine K.C."/>
            <person name="Cantu D."/>
        </authorList>
    </citation>
    <scope>NUCLEOTIDE SEQUENCE [LARGE SCALE GENOMIC DNA]</scope>
    <source>
        <strain evidence="3">DA912</strain>
    </source>
</reference>
<feature type="domain" description="DUF7357" evidence="2">
    <location>
        <begin position="5"/>
        <end position="139"/>
    </location>
</feature>
<protein>
    <recommendedName>
        <fullName evidence="2">DUF7357 domain-containing protein</fullName>
    </recommendedName>
</protein>
<reference evidence="3 4" key="1">
    <citation type="submission" date="2015-05" db="EMBL/GenBank/DDBJ databases">
        <title>Distinctive expansion of gene families associated with plant cell wall degradation and secondary metabolism in the genomes of grapevine trunk pathogens.</title>
        <authorList>
            <person name="Lawrence D.P."/>
            <person name="Travadon R."/>
            <person name="Rolshausen P.E."/>
            <person name="Baumgartner K."/>
        </authorList>
    </citation>
    <scope>NUCLEOTIDE SEQUENCE [LARGE SCALE GENOMIC DNA]</scope>
    <source>
        <strain evidence="3">DA912</strain>
    </source>
</reference>
<name>A0A0G2FEI4_9PEZI</name>
<evidence type="ECO:0000313" key="3">
    <source>
        <dbReference type="EMBL" id="KKY32564.1"/>
    </source>
</evidence>
<dbReference type="OrthoDB" id="5368821at2759"/>
<dbReference type="Proteomes" id="UP000034680">
    <property type="component" value="Unassembled WGS sequence"/>
</dbReference>
<dbReference type="EMBL" id="LCUC01000297">
    <property type="protein sequence ID" value="KKY32564.1"/>
    <property type="molecule type" value="Genomic_DNA"/>
</dbReference>
<accession>A0A0G2FEI4</accession>
<organism evidence="3 4">
    <name type="scientific">Diaporthe ampelina</name>
    <dbReference type="NCBI Taxonomy" id="1214573"/>
    <lineage>
        <taxon>Eukaryota</taxon>
        <taxon>Fungi</taxon>
        <taxon>Dikarya</taxon>
        <taxon>Ascomycota</taxon>
        <taxon>Pezizomycotina</taxon>
        <taxon>Sordariomycetes</taxon>
        <taxon>Sordariomycetidae</taxon>
        <taxon>Diaporthales</taxon>
        <taxon>Diaporthaceae</taxon>
        <taxon>Diaporthe</taxon>
    </lineage>
</organism>
<keyword evidence="4" id="KW-1185">Reference proteome</keyword>
<gene>
    <name evidence="3" type="ORF">UCDDA912_g07458</name>
</gene>
<feature type="compositionally biased region" description="Acidic residues" evidence="1">
    <location>
        <begin position="148"/>
        <end position="168"/>
    </location>
</feature>
<feature type="region of interest" description="Disordered" evidence="1">
    <location>
        <begin position="107"/>
        <end position="325"/>
    </location>
</feature>
<evidence type="ECO:0000256" key="1">
    <source>
        <dbReference type="SAM" id="MobiDB-lite"/>
    </source>
</evidence>
<dbReference type="InterPro" id="IPR055781">
    <property type="entry name" value="DUF7357"/>
</dbReference>
<evidence type="ECO:0000259" key="2">
    <source>
        <dbReference type="Pfam" id="PF24054"/>
    </source>
</evidence>
<feature type="compositionally biased region" description="Acidic residues" evidence="1">
    <location>
        <begin position="215"/>
        <end position="251"/>
    </location>
</feature>
<proteinExistence type="predicted"/>
<sequence length="420" mass="47170">MDQSLRLRLVVRRHGLPEARILFNVPLDNDPTIAQLVELVNESIPLESDDWGLDDYTVELHAKDGHAFECLHFQSVASILEKDDEIFIRPLLTNDLKRRRISGRDQISSGGQHLIDGVPFGRPRLRAPRGRPAIHIAPRKRRRLTYDGDFDQDEFDDNDQGEDGDGELAEYLGPSQDQDDEEDEEPLLLTQHGESKTRRDNRRVHFPRSITASADFEDTDGHDETSESEGDTEAEEDQDEDMFEPDSEDLREELRGLAEEAAGSRPAEEKRDDLKRSRSRNDGADESPSVRGELKDFGPFTEEDSEPESPIQSGQPSASSRDQFTHDVSDKVIAVRSAFPAVSGDVCEKLLVKHNHDVGSVWKKLAQQLKPRLDLAQTMVLNTQLELPKEVMVISSPPRKPAEAPGESGFAIRQSTVGEQ</sequence>
<feature type="compositionally biased region" description="Polar residues" evidence="1">
    <location>
        <begin position="310"/>
        <end position="322"/>
    </location>
</feature>
<feature type="compositionally biased region" description="Acidic residues" evidence="1">
    <location>
        <begin position="177"/>
        <end position="186"/>
    </location>
</feature>
<dbReference type="STRING" id="1214573.A0A0G2FEI4"/>